<dbReference type="PROSITE" id="PS00188">
    <property type="entry name" value="BIOTIN"/>
    <property type="match status" value="1"/>
</dbReference>
<comment type="pathway">
    <text evidence="1 8">Lipid metabolism; fatty acid biosynthesis.</text>
</comment>
<dbReference type="Gene3D" id="2.40.50.100">
    <property type="match status" value="1"/>
</dbReference>
<name>A0A4D4J9S6_9PSEU</name>
<evidence type="ECO:0000256" key="8">
    <source>
        <dbReference type="RuleBase" id="RU364072"/>
    </source>
</evidence>
<dbReference type="PRINTS" id="PR01071">
    <property type="entry name" value="ACOABIOTINCC"/>
</dbReference>
<dbReference type="InterPro" id="IPR001249">
    <property type="entry name" value="AcCoA_biotinCC"/>
</dbReference>
<organism evidence="10 11">
    <name type="scientific">Gandjariella thermophila</name>
    <dbReference type="NCBI Taxonomy" id="1931992"/>
    <lineage>
        <taxon>Bacteria</taxon>
        <taxon>Bacillati</taxon>
        <taxon>Actinomycetota</taxon>
        <taxon>Actinomycetes</taxon>
        <taxon>Pseudonocardiales</taxon>
        <taxon>Pseudonocardiaceae</taxon>
        <taxon>Gandjariella</taxon>
    </lineage>
</organism>
<dbReference type="PANTHER" id="PTHR45266">
    <property type="entry name" value="OXALOACETATE DECARBOXYLASE ALPHA CHAIN"/>
    <property type="match status" value="1"/>
</dbReference>
<evidence type="ECO:0000313" key="11">
    <source>
        <dbReference type="Proteomes" id="UP000298860"/>
    </source>
</evidence>
<evidence type="ECO:0000256" key="4">
    <source>
        <dbReference type="ARBA" id="ARBA00022832"/>
    </source>
</evidence>
<dbReference type="GO" id="GO:0006633">
    <property type="term" value="P:fatty acid biosynthetic process"/>
    <property type="evidence" value="ECO:0007669"/>
    <property type="project" value="UniProtKB-UniPathway"/>
</dbReference>
<evidence type="ECO:0000313" key="10">
    <source>
        <dbReference type="EMBL" id="GDY31750.1"/>
    </source>
</evidence>
<evidence type="ECO:0000256" key="7">
    <source>
        <dbReference type="ARBA" id="ARBA00023267"/>
    </source>
</evidence>
<dbReference type="AlphaFoldDB" id="A0A4D4J9S6"/>
<keyword evidence="7 8" id="KW-0092">Biotin</keyword>
<dbReference type="GO" id="GO:0003989">
    <property type="term" value="F:acetyl-CoA carboxylase activity"/>
    <property type="evidence" value="ECO:0007669"/>
    <property type="project" value="InterPro"/>
</dbReference>
<dbReference type="Pfam" id="PF00364">
    <property type="entry name" value="Biotin_lipoyl"/>
    <property type="match status" value="1"/>
</dbReference>
<dbReference type="PANTHER" id="PTHR45266:SF3">
    <property type="entry name" value="OXALOACETATE DECARBOXYLASE ALPHA CHAIN"/>
    <property type="match status" value="1"/>
</dbReference>
<evidence type="ECO:0000259" key="9">
    <source>
        <dbReference type="PROSITE" id="PS50968"/>
    </source>
</evidence>
<dbReference type="InterPro" id="IPR000089">
    <property type="entry name" value="Biotin_lipoyl"/>
</dbReference>
<sequence>MSEQPSVGLDDRFDERFERDFVGERSRELEHALDRVTRAVSEVTRCAHLPSALRVRGGDLSVEIEWHNQAPVATVTETAPALAGAPVATLPTNGGAAARTDAEHTVTAPTVGVFYRAPEPGAAPFVEVGDEVTAGQQIGIVEVMKLMVPVEADRAGRVTAVLQENNTAVEYGTPLFRIAQEG</sequence>
<dbReference type="InterPro" id="IPR011053">
    <property type="entry name" value="Single_hybrid_motif"/>
</dbReference>
<gene>
    <name evidence="10" type="ORF">GTS_33830</name>
</gene>
<evidence type="ECO:0000256" key="5">
    <source>
        <dbReference type="ARBA" id="ARBA00023098"/>
    </source>
</evidence>
<reference evidence="11" key="1">
    <citation type="submission" date="2019-04" db="EMBL/GenBank/DDBJ databases">
        <title>Draft genome sequence of Pseudonocardiaceae bacterium SL3-2-4.</title>
        <authorList>
            <person name="Ningsih F."/>
            <person name="Yokota A."/>
            <person name="Sakai Y."/>
            <person name="Nanatani K."/>
            <person name="Yabe S."/>
            <person name="Oetari A."/>
            <person name="Sjamsuridzal W."/>
        </authorList>
    </citation>
    <scope>NUCLEOTIDE SEQUENCE [LARGE SCALE GENOMIC DNA]</scope>
    <source>
        <strain evidence="11">SL3-2-4</strain>
    </source>
</reference>
<keyword evidence="4 8" id="KW-0276">Fatty acid metabolism</keyword>
<dbReference type="OrthoDB" id="9811735at2"/>
<accession>A0A4D4J9S6</accession>
<dbReference type="InterPro" id="IPR050709">
    <property type="entry name" value="Biotin_Carboxyl_Carrier/Decarb"/>
</dbReference>
<keyword evidence="3 8" id="KW-0444">Lipid biosynthesis</keyword>
<dbReference type="RefSeq" id="WP_137814808.1">
    <property type="nucleotide sequence ID" value="NZ_BJFL01000017.1"/>
</dbReference>
<keyword evidence="5 8" id="KW-0443">Lipid metabolism</keyword>
<keyword evidence="6 8" id="KW-0275">Fatty acid biosynthesis</keyword>
<dbReference type="GO" id="GO:0009317">
    <property type="term" value="C:acetyl-CoA carboxylase complex"/>
    <property type="evidence" value="ECO:0007669"/>
    <property type="project" value="InterPro"/>
</dbReference>
<evidence type="ECO:0000256" key="6">
    <source>
        <dbReference type="ARBA" id="ARBA00023160"/>
    </source>
</evidence>
<evidence type="ECO:0000256" key="3">
    <source>
        <dbReference type="ARBA" id="ARBA00022516"/>
    </source>
</evidence>
<protein>
    <recommendedName>
        <fullName evidence="2 8">Biotin carboxyl carrier protein of acetyl-CoA carboxylase</fullName>
    </recommendedName>
</protein>
<dbReference type="SUPFAM" id="SSF51230">
    <property type="entry name" value="Single hybrid motif"/>
    <property type="match status" value="1"/>
</dbReference>
<evidence type="ECO:0000256" key="2">
    <source>
        <dbReference type="ARBA" id="ARBA00017562"/>
    </source>
</evidence>
<proteinExistence type="predicted"/>
<comment type="caution">
    <text evidence="10">The sequence shown here is derived from an EMBL/GenBank/DDBJ whole genome shotgun (WGS) entry which is preliminary data.</text>
</comment>
<comment type="function">
    <text evidence="8">This protein is a component of the acetyl coenzyme A carboxylase complex; first, biotin carboxylase catalyzes the carboxylation of the carrier protein and then the transcarboxylase transfers the carboxyl group to form malonyl-CoA.</text>
</comment>
<dbReference type="CDD" id="cd06850">
    <property type="entry name" value="biotinyl_domain"/>
    <property type="match status" value="1"/>
</dbReference>
<dbReference type="Proteomes" id="UP000298860">
    <property type="component" value="Unassembled WGS sequence"/>
</dbReference>
<dbReference type="InterPro" id="IPR001882">
    <property type="entry name" value="Biotin_BS"/>
</dbReference>
<dbReference type="PROSITE" id="PS50968">
    <property type="entry name" value="BIOTINYL_LIPOYL"/>
    <property type="match status" value="1"/>
</dbReference>
<keyword evidence="11" id="KW-1185">Reference proteome</keyword>
<dbReference type="UniPathway" id="UPA00094"/>
<evidence type="ECO:0000256" key="1">
    <source>
        <dbReference type="ARBA" id="ARBA00005194"/>
    </source>
</evidence>
<dbReference type="EMBL" id="BJFL01000017">
    <property type="protein sequence ID" value="GDY31750.1"/>
    <property type="molecule type" value="Genomic_DNA"/>
</dbReference>
<feature type="domain" description="Lipoyl-binding" evidence="9">
    <location>
        <begin position="103"/>
        <end position="179"/>
    </location>
</feature>